<organism evidence="3 4">
    <name type="scientific">Bacillus seohaeanensis</name>
    <dbReference type="NCBI Taxonomy" id="284580"/>
    <lineage>
        <taxon>Bacteria</taxon>
        <taxon>Bacillati</taxon>
        <taxon>Bacillota</taxon>
        <taxon>Bacilli</taxon>
        <taxon>Bacillales</taxon>
        <taxon>Bacillaceae</taxon>
        <taxon>Bacillus</taxon>
    </lineage>
</organism>
<keyword evidence="4" id="KW-1185">Reference proteome</keyword>
<evidence type="ECO:0000313" key="4">
    <source>
        <dbReference type="Proteomes" id="UP001597506"/>
    </source>
</evidence>
<dbReference type="InterPro" id="IPR003594">
    <property type="entry name" value="HATPase_dom"/>
</dbReference>
<dbReference type="GO" id="GO:0005524">
    <property type="term" value="F:ATP binding"/>
    <property type="evidence" value="ECO:0007669"/>
    <property type="project" value="UniProtKB-KW"/>
</dbReference>
<sequence length="352" mass="40053">MVIIKAMIKNLLPIKQKNKRTHISIGPATVARKKPDDLHAKYSFTSVQARAVAGFIASKLSSAVGKATGESDRLFYQSFKEEKGEESSFLNLSKQLVYWIQERDDVLGNIEQLDISPQTKWELTNIYKEDACYLHEVLKNEKSKSCSTLVDRQKQLETNTEWDIYRDVIYAVTNKKLLLSTPEEINQLSFGEIVYMGEIKERADIPNSRKEIRETLEQMQVGTRNMMNWLLAISEVITNIIKHAEEGSVIVKRDNNQVYVIVEDRGPGFDLKNLPSMTLMAGYSTKKSMGQGFHLMLKMTKQIILSNNERGSTIILKFTKKEDELQGKVHANPLQQASSDFGQIKDRGGEDK</sequence>
<name>A0ABW5RR28_9BACI</name>
<dbReference type="EMBL" id="JBHUMF010000021">
    <property type="protein sequence ID" value="MFD2680895.1"/>
    <property type="molecule type" value="Genomic_DNA"/>
</dbReference>
<dbReference type="Proteomes" id="UP001597506">
    <property type="component" value="Unassembled WGS sequence"/>
</dbReference>
<reference evidence="4" key="1">
    <citation type="journal article" date="2019" name="Int. J. Syst. Evol. Microbiol.">
        <title>The Global Catalogue of Microorganisms (GCM) 10K type strain sequencing project: providing services to taxonomists for standard genome sequencing and annotation.</title>
        <authorList>
            <consortium name="The Broad Institute Genomics Platform"/>
            <consortium name="The Broad Institute Genome Sequencing Center for Infectious Disease"/>
            <person name="Wu L."/>
            <person name="Ma J."/>
        </authorList>
    </citation>
    <scope>NUCLEOTIDE SEQUENCE [LARGE SCALE GENOMIC DNA]</scope>
    <source>
        <strain evidence="4">KCTC 3913</strain>
    </source>
</reference>
<comment type="caution">
    <text evidence="3">The sequence shown here is derived from an EMBL/GenBank/DDBJ whole genome shotgun (WGS) entry which is preliminary data.</text>
</comment>
<dbReference type="CDD" id="cd16936">
    <property type="entry name" value="HATPase_RsbW-like"/>
    <property type="match status" value="1"/>
</dbReference>
<evidence type="ECO:0000259" key="2">
    <source>
        <dbReference type="Pfam" id="PF13581"/>
    </source>
</evidence>
<dbReference type="SUPFAM" id="SSF55874">
    <property type="entry name" value="ATPase domain of HSP90 chaperone/DNA topoisomerase II/histidine kinase"/>
    <property type="match status" value="1"/>
</dbReference>
<dbReference type="Pfam" id="PF13581">
    <property type="entry name" value="HATPase_c_2"/>
    <property type="match status" value="1"/>
</dbReference>
<proteinExistence type="predicted"/>
<keyword evidence="3" id="KW-0067">ATP-binding</keyword>
<accession>A0ABW5RR28</accession>
<feature type="region of interest" description="Disordered" evidence="1">
    <location>
        <begin position="329"/>
        <end position="352"/>
    </location>
</feature>
<feature type="domain" description="Histidine kinase/HSP90-like ATPase" evidence="2">
    <location>
        <begin position="204"/>
        <end position="317"/>
    </location>
</feature>
<keyword evidence="3" id="KW-0547">Nucleotide-binding</keyword>
<dbReference type="Gene3D" id="3.30.565.10">
    <property type="entry name" value="Histidine kinase-like ATPase, C-terminal domain"/>
    <property type="match status" value="1"/>
</dbReference>
<feature type="compositionally biased region" description="Basic and acidic residues" evidence="1">
    <location>
        <begin position="343"/>
        <end position="352"/>
    </location>
</feature>
<protein>
    <submittedName>
        <fullName evidence="3">ATP-binding protein</fullName>
    </submittedName>
</protein>
<gene>
    <name evidence="3" type="ORF">ACFSUL_09080</name>
</gene>
<dbReference type="RefSeq" id="WP_377934689.1">
    <property type="nucleotide sequence ID" value="NZ_JBHUMF010000021.1"/>
</dbReference>
<evidence type="ECO:0000256" key="1">
    <source>
        <dbReference type="SAM" id="MobiDB-lite"/>
    </source>
</evidence>
<dbReference type="InterPro" id="IPR036890">
    <property type="entry name" value="HATPase_C_sf"/>
</dbReference>
<evidence type="ECO:0000313" key="3">
    <source>
        <dbReference type="EMBL" id="MFD2680895.1"/>
    </source>
</evidence>